<dbReference type="AlphaFoldDB" id="A0A0H4T0H1"/>
<dbReference type="PANTHER" id="PTHR11760:SF19">
    <property type="entry name" value="SMALL RIBOSOMAL SUBUNIT PROTEIN US3C"/>
    <property type="match status" value="1"/>
</dbReference>
<dbReference type="HAMAP" id="MF_01309_B">
    <property type="entry name" value="Ribosomal_uS3_B"/>
    <property type="match status" value="1"/>
</dbReference>
<dbReference type="FunFam" id="3.30.300.20:FF:000001">
    <property type="entry name" value="30S ribosomal protein S3"/>
    <property type="match status" value="1"/>
</dbReference>
<keyword evidence="4 8" id="KW-0689">Ribosomal protein</keyword>
<feature type="domain" description="KH type-2" evidence="9">
    <location>
        <begin position="39"/>
        <end position="114"/>
    </location>
</feature>
<evidence type="ECO:0000259" key="9">
    <source>
        <dbReference type="PROSITE" id="PS50823"/>
    </source>
</evidence>
<sequence length="219" mass="25085">MSKTVHPYAHRLVTLRDWKSRWFKVPKKFKENLKGDVLIREYLQKKLRGFYVSLIEVERRGESLRLILRTSRPGTLIGREGLGTAKLKNDLLQFMAKSKLPIPKDFKLEIVETQNPDADAAILAYNIAEGLEKRLPFRRVLKQAAEKIMSVRGVEGVRIQLSGRLGGAEIARSEQIKRGSIPLQTIRADISFARERASLPYGDLGIKIWIYKGEIFNKK</sequence>
<dbReference type="PROSITE" id="PS50823">
    <property type="entry name" value="KH_TYPE_2"/>
    <property type="match status" value="1"/>
</dbReference>
<dbReference type="GO" id="GO:0006412">
    <property type="term" value="P:translation"/>
    <property type="evidence" value="ECO:0007669"/>
    <property type="project" value="UniProtKB-UniRule"/>
</dbReference>
<dbReference type="Gene3D" id="3.30.300.20">
    <property type="match status" value="1"/>
</dbReference>
<dbReference type="Pfam" id="PF00189">
    <property type="entry name" value="Ribosomal_S3_C"/>
    <property type="match status" value="1"/>
</dbReference>
<reference evidence="10" key="1">
    <citation type="journal article" date="2015" name="ISME J.">
        <title>Aquifer environment selects for microbial species cohorts in sediment and groundwater.</title>
        <authorList>
            <person name="Hug L.A."/>
            <person name="Thomas B.C."/>
            <person name="Brown C.T."/>
            <person name="Frischkorn K.R."/>
            <person name="Williams K.H."/>
            <person name="Tringe S.G."/>
            <person name="Banfield J.F."/>
        </authorList>
    </citation>
    <scope>NUCLEOTIDE SEQUENCE</scope>
</reference>
<dbReference type="Gene3D" id="3.30.1140.32">
    <property type="entry name" value="Ribosomal protein S3, C-terminal domain"/>
    <property type="match status" value="1"/>
</dbReference>
<evidence type="ECO:0000256" key="8">
    <source>
        <dbReference type="HAMAP-Rule" id="MF_01309"/>
    </source>
</evidence>
<dbReference type="GO" id="GO:0019843">
    <property type="term" value="F:rRNA binding"/>
    <property type="evidence" value="ECO:0007669"/>
    <property type="project" value="UniProtKB-UniRule"/>
</dbReference>
<dbReference type="GO" id="GO:0003729">
    <property type="term" value="F:mRNA binding"/>
    <property type="evidence" value="ECO:0007669"/>
    <property type="project" value="UniProtKB-UniRule"/>
</dbReference>
<dbReference type="InterPro" id="IPR005704">
    <property type="entry name" value="Ribosomal_uS3_bac-typ"/>
</dbReference>
<keyword evidence="2 8" id="KW-0699">rRNA-binding</keyword>
<dbReference type="InterPro" id="IPR036419">
    <property type="entry name" value="Ribosomal_S3_C_sf"/>
</dbReference>
<dbReference type="InterPro" id="IPR015946">
    <property type="entry name" value="KH_dom-like_a/b"/>
</dbReference>
<evidence type="ECO:0000256" key="2">
    <source>
        <dbReference type="ARBA" id="ARBA00022730"/>
    </source>
</evidence>
<evidence type="ECO:0000256" key="7">
    <source>
        <dbReference type="ARBA" id="ARBA00035257"/>
    </source>
</evidence>
<dbReference type="GO" id="GO:0022627">
    <property type="term" value="C:cytosolic small ribosomal subunit"/>
    <property type="evidence" value="ECO:0007669"/>
    <property type="project" value="TreeGrafter"/>
</dbReference>
<dbReference type="InterPro" id="IPR009019">
    <property type="entry name" value="KH_sf_prok-type"/>
</dbReference>
<protein>
    <recommendedName>
        <fullName evidence="7 8">Small ribosomal subunit protein uS3</fullName>
    </recommendedName>
</protein>
<comment type="similarity">
    <text evidence="1 8">Belongs to the universal ribosomal protein uS3 family.</text>
</comment>
<dbReference type="SUPFAM" id="SSF54814">
    <property type="entry name" value="Prokaryotic type KH domain (KH-domain type II)"/>
    <property type="match status" value="1"/>
</dbReference>
<dbReference type="EMBL" id="KT006948">
    <property type="protein sequence ID" value="AKQ01046.1"/>
    <property type="molecule type" value="Genomic_DNA"/>
</dbReference>
<dbReference type="SUPFAM" id="SSF54821">
    <property type="entry name" value="Ribosomal protein S3 C-terminal domain"/>
    <property type="match status" value="1"/>
</dbReference>
<keyword evidence="3 8" id="KW-0694">RNA-binding</keyword>
<dbReference type="PANTHER" id="PTHR11760">
    <property type="entry name" value="30S/40S RIBOSOMAL PROTEIN S3"/>
    <property type="match status" value="1"/>
</dbReference>
<dbReference type="NCBIfam" id="TIGR01009">
    <property type="entry name" value="rpsC_bact"/>
    <property type="match status" value="1"/>
</dbReference>
<evidence type="ECO:0000313" key="10">
    <source>
        <dbReference type="EMBL" id="AKQ01046.1"/>
    </source>
</evidence>
<evidence type="ECO:0000256" key="1">
    <source>
        <dbReference type="ARBA" id="ARBA00010761"/>
    </source>
</evidence>
<evidence type="ECO:0000256" key="5">
    <source>
        <dbReference type="ARBA" id="ARBA00023274"/>
    </source>
</evidence>
<keyword evidence="5 8" id="KW-0687">Ribonucleoprotein</keyword>
<comment type="function">
    <text evidence="6 8">Binds the lower part of the 30S subunit head. Binds mRNA in the 70S ribosome, positioning it for translation.</text>
</comment>
<evidence type="ECO:0000256" key="4">
    <source>
        <dbReference type="ARBA" id="ARBA00022980"/>
    </source>
</evidence>
<dbReference type="InterPro" id="IPR057258">
    <property type="entry name" value="Ribosomal_uS3"/>
</dbReference>
<comment type="subunit">
    <text evidence="8">Part of the 30S ribosomal subunit. Forms a tight complex with proteins S10 and S14.</text>
</comment>
<evidence type="ECO:0000256" key="6">
    <source>
        <dbReference type="ARBA" id="ARBA00024998"/>
    </source>
</evidence>
<evidence type="ECO:0000256" key="3">
    <source>
        <dbReference type="ARBA" id="ARBA00022884"/>
    </source>
</evidence>
<dbReference type="InterPro" id="IPR004044">
    <property type="entry name" value="KH_dom_type_2"/>
</dbReference>
<dbReference type="CDD" id="cd02412">
    <property type="entry name" value="KH-II_30S_S3"/>
    <property type="match status" value="1"/>
</dbReference>
<dbReference type="GO" id="GO:0003735">
    <property type="term" value="F:structural constituent of ribosome"/>
    <property type="evidence" value="ECO:0007669"/>
    <property type="project" value="InterPro"/>
</dbReference>
<dbReference type="InterPro" id="IPR001351">
    <property type="entry name" value="Ribosomal_uS3_C"/>
</dbReference>
<accession>A0A0H4T0H1</accession>
<proteinExistence type="inferred from homology"/>
<dbReference type="Pfam" id="PF07650">
    <property type="entry name" value="KH_2"/>
    <property type="match status" value="1"/>
</dbReference>
<name>A0A0H4T0H1_9BACT</name>
<gene>
    <name evidence="8" type="primary">rpsC</name>
</gene>
<organism evidence="10">
    <name type="scientific">uncultured Parcubacteria bacterium Rifle_16ft_4_minimus_13933</name>
    <dbReference type="NCBI Taxonomy" id="1665134"/>
    <lineage>
        <taxon>Bacteria</taxon>
        <taxon>Candidatus Parcubacteria</taxon>
        <taxon>environmental samples</taxon>
    </lineage>
</organism>